<protein>
    <submittedName>
        <fullName evidence="1">Uncharacterized protein</fullName>
    </submittedName>
</protein>
<sequence>MSIKDEITINFKELNQQIFKLFKEKKKNFSTKLEALIKDVINSVIEG</sequence>
<gene>
    <name evidence="1" type="ORF">LCGC14_2040730</name>
</gene>
<comment type="caution">
    <text evidence="1">The sequence shown here is derived from an EMBL/GenBank/DDBJ whole genome shotgun (WGS) entry which is preliminary data.</text>
</comment>
<dbReference type="EMBL" id="LAZR01023922">
    <property type="protein sequence ID" value="KKL76855.1"/>
    <property type="molecule type" value="Genomic_DNA"/>
</dbReference>
<evidence type="ECO:0000313" key="1">
    <source>
        <dbReference type="EMBL" id="KKL76855.1"/>
    </source>
</evidence>
<dbReference type="AlphaFoldDB" id="A0A0F9H5F5"/>
<accession>A0A0F9H5F5</accession>
<reference evidence="1" key="1">
    <citation type="journal article" date="2015" name="Nature">
        <title>Complex archaea that bridge the gap between prokaryotes and eukaryotes.</title>
        <authorList>
            <person name="Spang A."/>
            <person name="Saw J.H."/>
            <person name="Jorgensen S.L."/>
            <person name="Zaremba-Niedzwiedzka K."/>
            <person name="Martijn J."/>
            <person name="Lind A.E."/>
            <person name="van Eijk R."/>
            <person name="Schleper C."/>
            <person name="Guy L."/>
            <person name="Ettema T.J."/>
        </authorList>
    </citation>
    <scope>NUCLEOTIDE SEQUENCE</scope>
</reference>
<proteinExistence type="predicted"/>
<organism evidence="1">
    <name type="scientific">marine sediment metagenome</name>
    <dbReference type="NCBI Taxonomy" id="412755"/>
    <lineage>
        <taxon>unclassified sequences</taxon>
        <taxon>metagenomes</taxon>
        <taxon>ecological metagenomes</taxon>
    </lineage>
</organism>
<name>A0A0F9H5F5_9ZZZZ</name>